<dbReference type="GO" id="GO:0008270">
    <property type="term" value="F:zinc ion binding"/>
    <property type="evidence" value="ECO:0007669"/>
    <property type="project" value="UniProtKB-KW"/>
</dbReference>
<evidence type="ECO:0000256" key="1">
    <source>
        <dbReference type="ARBA" id="ARBA00004123"/>
    </source>
</evidence>
<name>A0AAW0QZ02_9PEZI</name>
<proteinExistence type="predicted"/>
<organism evidence="9 10">
    <name type="scientific">Apiospora kogelbergensis</name>
    <dbReference type="NCBI Taxonomy" id="1337665"/>
    <lineage>
        <taxon>Eukaryota</taxon>
        <taxon>Fungi</taxon>
        <taxon>Dikarya</taxon>
        <taxon>Ascomycota</taxon>
        <taxon>Pezizomycotina</taxon>
        <taxon>Sordariomycetes</taxon>
        <taxon>Xylariomycetidae</taxon>
        <taxon>Amphisphaeriales</taxon>
        <taxon>Apiosporaceae</taxon>
        <taxon>Apiospora</taxon>
    </lineage>
</organism>
<dbReference type="Proteomes" id="UP001392437">
    <property type="component" value="Unassembled WGS sequence"/>
</dbReference>
<dbReference type="InterPro" id="IPR008906">
    <property type="entry name" value="HATC_C_dom"/>
</dbReference>
<evidence type="ECO:0000256" key="4">
    <source>
        <dbReference type="ARBA" id="ARBA00022833"/>
    </source>
</evidence>
<accession>A0AAW0QZ02</accession>
<keyword evidence="5" id="KW-0539">Nucleus</keyword>
<feature type="compositionally biased region" description="Low complexity" evidence="6">
    <location>
        <begin position="254"/>
        <end position="263"/>
    </location>
</feature>
<evidence type="ECO:0000313" key="9">
    <source>
        <dbReference type="EMBL" id="KAK8120220.1"/>
    </source>
</evidence>
<evidence type="ECO:0000256" key="2">
    <source>
        <dbReference type="ARBA" id="ARBA00022723"/>
    </source>
</evidence>
<dbReference type="Pfam" id="PF05699">
    <property type="entry name" value="Dimer_Tnp_hAT"/>
    <property type="match status" value="1"/>
</dbReference>
<evidence type="ECO:0000256" key="6">
    <source>
        <dbReference type="SAM" id="MobiDB-lite"/>
    </source>
</evidence>
<feature type="compositionally biased region" description="Polar residues" evidence="6">
    <location>
        <begin position="803"/>
        <end position="812"/>
    </location>
</feature>
<evidence type="ECO:0000256" key="3">
    <source>
        <dbReference type="ARBA" id="ARBA00022771"/>
    </source>
</evidence>
<dbReference type="GO" id="GO:0046983">
    <property type="term" value="F:protein dimerization activity"/>
    <property type="evidence" value="ECO:0007669"/>
    <property type="project" value="InterPro"/>
</dbReference>
<gene>
    <name evidence="9" type="ORF">PG999_004340</name>
</gene>
<feature type="compositionally biased region" description="Polar residues" evidence="6">
    <location>
        <begin position="680"/>
        <end position="693"/>
    </location>
</feature>
<evidence type="ECO:0000256" key="5">
    <source>
        <dbReference type="ARBA" id="ARBA00023242"/>
    </source>
</evidence>
<dbReference type="InterPro" id="IPR052035">
    <property type="entry name" value="ZnF_BED_domain_contain"/>
</dbReference>
<dbReference type="InterPro" id="IPR029226">
    <property type="entry name" value="Ecp2-like"/>
</dbReference>
<dbReference type="InterPro" id="IPR012337">
    <property type="entry name" value="RNaseH-like_sf"/>
</dbReference>
<dbReference type="AlphaFoldDB" id="A0AAW0QZ02"/>
<evidence type="ECO:0008006" key="11">
    <source>
        <dbReference type="Google" id="ProtNLM"/>
    </source>
</evidence>
<feature type="compositionally biased region" description="Basic and acidic residues" evidence="6">
    <location>
        <begin position="788"/>
        <end position="802"/>
    </location>
</feature>
<feature type="region of interest" description="Disordered" evidence="6">
    <location>
        <begin position="673"/>
        <end position="693"/>
    </location>
</feature>
<feature type="region of interest" description="Disordered" evidence="6">
    <location>
        <begin position="788"/>
        <end position="812"/>
    </location>
</feature>
<reference evidence="9 10" key="1">
    <citation type="submission" date="2023-01" db="EMBL/GenBank/DDBJ databases">
        <title>Analysis of 21 Apiospora genomes using comparative genomics revels a genus with tremendous synthesis potential of carbohydrate active enzymes and secondary metabolites.</title>
        <authorList>
            <person name="Sorensen T."/>
        </authorList>
    </citation>
    <scope>NUCLEOTIDE SEQUENCE [LARGE SCALE GENOMIC DNA]</scope>
    <source>
        <strain evidence="9 10">CBS 117206</strain>
    </source>
</reference>
<keyword evidence="2" id="KW-0479">Metal-binding</keyword>
<dbReference type="PANTHER" id="PTHR46481:SF10">
    <property type="entry name" value="ZINC FINGER BED DOMAIN-CONTAINING PROTEIN 39"/>
    <property type="match status" value="1"/>
</dbReference>
<feature type="region of interest" description="Disordered" evidence="6">
    <location>
        <begin position="249"/>
        <end position="283"/>
    </location>
</feature>
<sequence length="932" mass="107009">MRLATSAVYLVGLVAAKNLKRQANNRNVSVEYGSFRNAADICDDTSWNDETIPEKSPTISDCEQLRLDMENDRRTRNMMFRVKKGGFNQSDLRVVAVTSYGSCTFAFSPNPGSHINWDFSKFSVGAGDVAGILNTTIHEHNHNGHTGSATLVQSSSSTSDEASRLTTASWRGRVFALDDAISKKGSRGRSSWIRTQGIFIREIFTDQSQGDAFWICRRCDDRGTAQLFNAAATTSAAHHLRQAHRIHKEMPATSSDSSQNSPMPSDPEDDESEAPVSKRARTQATTVISRAQVQQAEELALGFIINSDQPFNIFSDSFLHHLLILHNPALCAQIAWGRTTLRERLSRCFKIKKDIIRKEMMDRIWALPRRQRKATAETPCSSPAAWRSYRLKPLLEPLSDCARVGVVDRIGVVIADNASNNDTCLQEFFQILDPSIQGYEAEERRIRCYGHILNLVGRAFLYGEDSEAFEQESQAIEQFGHLDDILRFWRRKGPVGKLHNIVKWVRSSPQRSEYFQRCIEEDLDESSFTLHRESTHELELVLNNETRWNSTYLMIDRAILKRDDVEAFVIKNQLDPDFTRRIPSDDVLVAEDWKLLVELRDALEPLYRQTMRCQGWSKQGSFGCLWEVLPGMEYILEKLEDWKAFFDDNTDSIHERSQRLDVSRLSSLRQQISRRQCRQPTPSTSPQAHSQVSWSHQDHHTRFEALPPDSRQYFRLSVMNAWKKLNEYYAKLGNSPLFAAAVILHPRLGISWLEGQWDDPEQLVWIHNAKAGLYRFWKRWYSQEEREQSGDRKANHLRDPQRDPQQVPRSQQQEMSAFDQWVYSRPARLTSNDSEIDKYLSHEIPELQRGENPVLWWLAHKGTYPTLHKLALDIFAIPAMAADCERAFSLAKLTLTSQRLAMDSSTLEQIQCLKNWIRRGAILLGGVYHNMT</sequence>
<dbReference type="PANTHER" id="PTHR46481">
    <property type="entry name" value="ZINC FINGER BED DOMAIN-CONTAINING PROTEIN 4"/>
    <property type="match status" value="1"/>
</dbReference>
<protein>
    <recommendedName>
        <fullName evidence="11">HAT C-terminal dimerisation domain-containing protein</fullName>
    </recommendedName>
</protein>
<feature type="domain" description="HAT C-terminal dimerisation" evidence="7">
    <location>
        <begin position="835"/>
        <end position="917"/>
    </location>
</feature>
<keyword evidence="3" id="KW-0863">Zinc-finger</keyword>
<dbReference type="GO" id="GO:0005634">
    <property type="term" value="C:nucleus"/>
    <property type="evidence" value="ECO:0007669"/>
    <property type="project" value="UniProtKB-SubCell"/>
</dbReference>
<dbReference type="Pfam" id="PF14856">
    <property type="entry name" value="Hce2"/>
    <property type="match status" value="1"/>
</dbReference>
<evidence type="ECO:0000259" key="8">
    <source>
        <dbReference type="Pfam" id="PF14856"/>
    </source>
</evidence>
<evidence type="ECO:0000313" key="10">
    <source>
        <dbReference type="Proteomes" id="UP001392437"/>
    </source>
</evidence>
<dbReference type="EMBL" id="JAQQWP010000004">
    <property type="protein sequence ID" value="KAK8120220.1"/>
    <property type="molecule type" value="Genomic_DNA"/>
</dbReference>
<keyword evidence="10" id="KW-1185">Reference proteome</keyword>
<feature type="domain" description="Ecp2 effector protein-like" evidence="8">
    <location>
        <begin position="42"/>
        <end position="149"/>
    </location>
</feature>
<evidence type="ECO:0000259" key="7">
    <source>
        <dbReference type="Pfam" id="PF05699"/>
    </source>
</evidence>
<comment type="caution">
    <text evidence="9">The sequence shown here is derived from an EMBL/GenBank/DDBJ whole genome shotgun (WGS) entry which is preliminary data.</text>
</comment>
<dbReference type="SUPFAM" id="SSF53098">
    <property type="entry name" value="Ribonuclease H-like"/>
    <property type="match status" value="1"/>
</dbReference>
<keyword evidence="4" id="KW-0862">Zinc</keyword>
<comment type="subcellular location">
    <subcellularLocation>
        <location evidence="1">Nucleus</location>
    </subcellularLocation>
</comment>